<dbReference type="Pfam" id="PF13365">
    <property type="entry name" value="Trypsin_2"/>
    <property type="match status" value="1"/>
</dbReference>
<keyword evidence="4 8" id="KW-0812">Transmembrane</keyword>
<dbReference type="GO" id="GO:0006508">
    <property type="term" value="P:proteolysis"/>
    <property type="evidence" value="ECO:0007669"/>
    <property type="project" value="UniProtKB-KW"/>
</dbReference>
<dbReference type="InterPro" id="IPR047680">
    <property type="entry name" value="MarP-like"/>
</dbReference>
<dbReference type="InterPro" id="IPR003825">
    <property type="entry name" value="Colicin-V_CvpA"/>
</dbReference>
<dbReference type="PANTHER" id="PTHR43343:SF3">
    <property type="entry name" value="PROTEASE DO-LIKE 8, CHLOROPLASTIC"/>
    <property type="match status" value="1"/>
</dbReference>
<evidence type="ECO:0000256" key="3">
    <source>
        <dbReference type="ARBA" id="ARBA00022670"/>
    </source>
</evidence>
<keyword evidence="3 9" id="KW-0645">Protease</keyword>
<dbReference type="Pfam" id="PF02674">
    <property type="entry name" value="Colicin_V"/>
    <property type="match status" value="1"/>
</dbReference>
<dbReference type="GO" id="GO:0009403">
    <property type="term" value="P:toxin biosynthetic process"/>
    <property type="evidence" value="ECO:0007669"/>
    <property type="project" value="InterPro"/>
</dbReference>
<dbReference type="GO" id="GO:0004252">
    <property type="term" value="F:serine-type endopeptidase activity"/>
    <property type="evidence" value="ECO:0007669"/>
    <property type="project" value="InterPro"/>
</dbReference>
<evidence type="ECO:0000256" key="8">
    <source>
        <dbReference type="SAM" id="Phobius"/>
    </source>
</evidence>
<comment type="caution">
    <text evidence="9">The sequence shown here is derived from an EMBL/GenBank/DDBJ whole genome shotgun (WGS) entry which is preliminary data.</text>
</comment>
<keyword evidence="6 8" id="KW-1133">Transmembrane helix</keyword>
<dbReference type="GO" id="GO:0016020">
    <property type="term" value="C:membrane"/>
    <property type="evidence" value="ECO:0007669"/>
    <property type="project" value="UniProtKB-SubCell"/>
</dbReference>
<dbReference type="SUPFAM" id="SSF50494">
    <property type="entry name" value="Trypsin-like serine proteases"/>
    <property type="match status" value="1"/>
</dbReference>
<keyword evidence="10" id="KW-1185">Reference proteome</keyword>
<comment type="similarity">
    <text evidence="2">Belongs to the peptidase S1C family.</text>
</comment>
<dbReference type="InterPro" id="IPR051201">
    <property type="entry name" value="Chloro_Bact_Ser_Proteases"/>
</dbReference>
<dbReference type="InterPro" id="IPR009003">
    <property type="entry name" value="Peptidase_S1_PA"/>
</dbReference>
<protein>
    <submittedName>
        <fullName evidence="9">MarP family serine protease</fullName>
    </submittedName>
</protein>
<dbReference type="Gene3D" id="2.40.10.10">
    <property type="entry name" value="Trypsin-like serine proteases"/>
    <property type="match status" value="2"/>
</dbReference>
<accession>A0A849BLD1</accession>
<evidence type="ECO:0000256" key="4">
    <source>
        <dbReference type="ARBA" id="ARBA00022692"/>
    </source>
</evidence>
<keyword evidence="5" id="KW-0378">Hydrolase</keyword>
<dbReference type="Proteomes" id="UP000555552">
    <property type="component" value="Unassembled WGS sequence"/>
</dbReference>
<feature type="transmembrane region" description="Helical" evidence="8">
    <location>
        <begin position="122"/>
        <end position="143"/>
    </location>
</feature>
<evidence type="ECO:0000313" key="10">
    <source>
        <dbReference type="Proteomes" id="UP000555552"/>
    </source>
</evidence>
<gene>
    <name evidence="9" type="ORF">HLB09_10230</name>
</gene>
<evidence type="ECO:0000256" key="2">
    <source>
        <dbReference type="ARBA" id="ARBA00010541"/>
    </source>
</evidence>
<evidence type="ECO:0000256" key="5">
    <source>
        <dbReference type="ARBA" id="ARBA00022801"/>
    </source>
</evidence>
<name>A0A849BLD1_9ACTN</name>
<feature type="transmembrane region" description="Helical" evidence="8">
    <location>
        <begin position="50"/>
        <end position="75"/>
    </location>
</feature>
<feature type="transmembrane region" description="Helical" evidence="8">
    <location>
        <begin position="20"/>
        <end position="43"/>
    </location>
</feature>
<reference evidence="9 10" key="1">
    <citation type="submission" date="2020-05" db="EMBL/GenBank/DDBJ databases">
        <title>MicrobeNet Type strains.</title>
        <authorList>
            <person name="Nicholson A.C."/>
        </authorList>
    </citation>
    <scope>NUCLEOTIDE SEQUENCE [LARGE SCALE GENOMIC DNA]</scope>
    <source>
        <strain evidence="9 10">JCM 14547</strain>
    </source>
</reference>
<comment type="subcellular location">
    <subcellularLocation>
        <location evidence="1">Membrane</location>
        <topology evidence="1">Multi-pass membrane protein</topology>
    </subcellularLocation>
</comment>
<evidence type="ECO:0000256" key="6">
    <source>
        <dbReference type="ARBA" id="ARBA00022989"/>
    </source>
</evidence>
<dbReference type="PRINTS" id="PR00834">
    <property type="entry name" value="PROTEASES2C"/>
</dbReference>
<sequence>MRAAHELVVPAPGAAGGGLGSVVGAGGVVVDVLVVLLALVYALSGFRRGLVVGLLSLVGFLGGGAVAAALLPGALAGWEPPWQRVVLLLGGVLVAALLGQALLVAVGARLRDLVPWRPLRLLDGLLGAAMSVLLVGALVWFAAGALRTAPVPTVSGAVEDSTIASALERAVPVEAGTVFAELGSALDAGGFPRVFTGGEEPIAPVDAPDAEAGAEAVAVAERVRGSVLKVTGVAEACGRGVEGSGFVVAPGRVVTNAHVVAGVTAPAVQVGGQGPRLPAEVVLYDPERDLAVLSVDELAAPALPLGEELAPGDAAAVLGFPLDGPYDAEAARVRQVVTALGEDVYGQPGVTREVYSLRADVQPGNSGGPLVDLDGRVVGVVFARSVDDPSTGYALTLRESAEVLDAAAGAAAPVSTQECVPA</sequence>
<evidence type="ECO:0000256" key="7">
    <source>
        <dbReference type="ARBA" id="ARBA00023136"/>
    </source>
</evidence>
<dbReference type="EMBL" id="JABEMA010000144">
    <property type="protein sequence ID" value="NNH23461.1"/>
    <property type="molecule type" value="Genomic_DNA"/>
</dbReference>
<evidence type="ECO:0000256" key="1">
    <source>
        <dbReference type="ARBA" id="ARBA00004141"/>
    </source>
</evidence>
<organism evidence="9 10">
    <name type="scientific">Pseudokineococcus marinus</name>
    <dbReference type="NCBI Taxonomy" id="351215"/>
    <lineage>
        <taxon>Bacteria</taxon>
        <taxon>Bacillati</taxon>
        <taxon>Actinomycetota</taxon>
        <taxon>Actinomycetes</taxon>
        <taxon>Kineosporiales</taxon>
        <taxon>Kineosporiaceae</taxon>
        <taxon>Pseudokineococcus</taxon>
    </lineage>
</organism>
<feature type="transmembrane region" description="Helical" evidence="8">
    <location>
        <begin position="87"/>
        <end position="110"/>
    </location>
</feature>
<evidence type="ECO:0000313" key="9">
    <source>
        <dbReference type="EMBL" id="NNH23461.1"/>
    </source>
</evidence>
<dbReference type="PANTHER" id="PTHR43343">
    <property type="entry name" value="PEPTIDASE S12"/>
    <property type="match status" value="1"/>
</dbReference>
<dbReference type="InterPro" id="IPR043504">
    <property type="entry name" value="Peptidase_S1_PA_chymotrypsin"/>
</dbReference>
<proteinExistence type="inferred from homology"/>
<dbReference type="InterPro" id="IPR001940">
    <property type="entry name" value="Peptidase_S1C"/>
</dbReference>
<keyword evidence="7 8" id="KW-0472">Membrane</keyword>
<dbReference type="AlphaFoldDB" id="A0A849BLD1"/>
<dbReference type="NCBIfam" id="NF033740">
    <property type="entry name" value="MarP_fam_protase"/>
    <property type="match status" value="1"/>
</dbReference>